<dbReference type="Gene3D" id="1.25.40.20">
    <property type="entry name" value="Ankyrin repeat-containing domain"/>
    <property type="match status" value="1"/>
</dbReference>
<name>A0A8R7NWL9_TRIUA</name>
<dbReference type="Gramene" id="TuG1812G0100000388.01.T01">
    <property type="protein sequence ID" value="TuG1812G0100000388.01.T01.cds248812"/>
    <property type="gene ID" value="TuG1812G0100000388.01"/>
</dbReference>
<dbReference type="AlphaFoldDB" id="A0A8R7NWL9"/>
<proteinExistence type="predicted"/>
<dbReference type="InterPro" id="IPR002110">
    <property type="entry name" value="Ankyrin_rpt"/>
</dbReference>
<dbReference type="Proteomes" id="UP000015106">
    <property type="component" value="Chromosome 1"/>
</dbReference>
<dbReference type="EnsemblPlants" id="TuG1812G0100000388.01.T01">
    <property type="protein sequence ID" value="TuG1812G0100000388.01.T01.cds248812"/>
    <property type="gene ID" value="TuG1812G0100000388.01"/>
</dbReference>
<dbReference type="InterPro" id="IPR036770">
    <property type="entry name" value="Ankyrin_rpt-contain_sf"/>
</dbReference>
<dbReference type="PANTHER" id="PTHR24121">
    <property type="entry name" value="NO MECHANORECEPTOR POTENTIAL C, ISOFORM D-RELATED"/>
    <property type="match status" value="1"/>
</dbReference>
<reference evidence="2" key="1">
    <citation type="journal article" date="2013" name="Nature">
        <title>Draft genome of the wheat A-genome progenitor Triticum urartu.</title>
        <authorList>
            <person name="Ling H.Q."/>
            <person name="Zhao S."/>
            <person name="Liu D."/>
            <person name="Wang J."/>
            <person name="Sun H."/>
            <person name="Zhang C."/>
            <person name="Fan H."/>
            <person name="Li D."/>
            <person name="Dong L."/>
            <person name="Tao Y."/>
            <person name="Gao C."/>
            <person name="Wu H."/>
            <person name="Li Y."/>
            <person name="Cui Y."/>
            <person name="Guo X."/>
            <person name="Zheng S."/>
            <person name="Wang B."/>
            <person name="Yu K."/>
            <person name="Liang Q."/>
            <person name="Yang W."/>
            <person name="Lou X."/>
            <person name="Chen J."/>
            <person name="Feng M."/>
            <person name="Jian J."/>
            <person name="Zhang X."/>
            <person name="Luo G."/>
            <person name="Jiang Y."/>
            <person name="Liu J."/>
            <person name="Wang Z."/>
            <person name="Sha Y."/>
            <person name="Zhang B."/>
            <person name="Wu H."/>
            <person name="Tang D."/>
            <person name="Shen Q."/>
            <person name="Xue P."/>
            <person name="Zou S."/>
            <person name="Wang X."/>
            <person name="Liu X."/>
            <person name="Wang F."/>
            <person name="Yang Y."/>
            <person name="An X."/>
            <person name="Dong Z."/>
            <person name="Zhang K."/>
            <person name="Zhang X."/>
            <person name="Luo M.C."/>
            <person name="Dvorak J."/>
            <person name="Tong Y."/>
            <person name="Wang J."/>
            <person name="Yang H."/>
            <person name="Li Z."/>
            <person name="Wang D."/>
            <person name="Zhang A."/>
            <person name="Wang J."/>
        </authorList>
    </citation>
    <scope>NUCLEOTIDE SEQUENCE</scope>
    <source>
        <strain evidence="2">cv. G1812</strain>
    </source>
</reference>
<organism evidence="1 2">
    <name type="scientific">Triticum urartu</name>
    <name type="common">Red wild einkorn</name>
    <name type="synonym">Crithodium urartu</name>
    <dbReference type="NCBI Taxonomy" id="4572"/>
    <lineage>
        <taxon>Eukaryota</taxon>
        <taxon>Viridiplantae</taxon>
        <taxon>Streptophyta</taxon>
        <taxon>Embryophyta</taxon>
        <taxon>Tracheophyta</taxon>
        <taxon>Spermatophyta</taxon>
        <taxon>Magnoliopsida</taxon>
        <taxon>Liliopsida</taxon>
        <taxon>Poales</taxon>
        <taxon>Poaceae</taxon>
        <taxon>BOP clade</taxon>
        <taxon>Pooideae</taxon>
        <taxon>Triticodae</taxon>
        <taxon>Triticeae</taxon>
        <taxon>Triticinae</taxon>
        <taxon>Triticum</taxon>
    </lineage>
</organism>
<dbReference type="SUPFAM" id="SSF48403">
    <property type="entry name" value="Ankyrin repeat"/>
    <property type="match status" value="1"/>
</dbReference>
<protein>
    <submittedName>
        <fullName evidence="1">Uncharacterized protein</fullName>
    </submittedName>
</protein>
<dbReference type="Pfam" id="PF12796">
    <property type="entry name" value="Ank_2"/>
    <property type="match status" value="1"/>
</dbReference>
<reference evidence="1" key="3">
    <citation type="submission" date="2022-06" db="UniProtKB">
        <authorList>
            <consortium name="EnsemblPlants"/>
        </authorList>
    </citation>
    <scope>IDENTIFICATION</scope>
</reference>
<keyword evidence="2" id="KW-1185">Reference proteome</keyword>
<accession>A0A8R7NWL9</accession>
<dbReference type="PANTHER" id="PTHR24121:SF25">
    <property type="entry name" value="PGG DOMAIN-CONTAINING PROTEIN"/>
    <property type="match status" value="1"/>
</dbReference>
<sequence length="100" mass="10939">MVSYLIELARGANRLHELLRKENGVKETALHDAVRTGNEDIVVTLLTVDPELGNYPEEGTSPLYLATVLAKYAIARTLHYKSNGNLSYSGPYGQNALHAA</sequence>
<reference evidence="1" key="2">
    <citation type="submission" date="2018-03" db="EMBL/GenBank/DDBJ databases">
        <title>The Triticum urartu genome reveals the dynamic nature of wheat genome evolution.</title>
        <authorList>
            <person name="Ling H."/>
            <person name="Ma B."/>
            <person name="Shi X."/>
            <person name="Liu H."/>
            <person name="Dong L."/>
            <person name="Sun H."/>
            <person name="Cao Y."/>
            <person name="Gao Q."/>
            <person name="Zheng S."/>
            <person name="Li Y."/>
            <person name="Yu Y."/>
            <person name="Du H."/>
            <person name="Qi M."/>
            <person name="Li Y."/>
            <person name="Yu H."/>
            <person name="Cui Y."/>
            <person name="Wang N."/>
            <person name="Chen C."/>
            <person name="Wu H."/>
            <person name="Zhao Y."/>
            <person name="Zhang J."/>
            <person name="Li Y."/>
            <person name="Zhou W."/>
            <person name="Zhang B."/>
            <person name="Hu W."/>
            <person name="Eijk M."/>
            <person name="Tang J."/>
            <person name="Witsenboer H."/>
            <person name="Zhao S."/>
            <person name="Li Z."/>
            <person name="Zhang A."/>
            <person name="Wang D."/>
            <person name="Liang C."/>
        </authorList>
    </citation>
    <scope>NUCLEOTIDE SEQUENCE [LARGE SCALE GENOMIC DNA]</scope>
    <source>
        <strain evidence="1">cv. G1812</strain>
    </source>
</reference>
<evidence type="ECO:0000313" key="2">
    <source>
        <dbReference type="Proteomes" id="UP000015106"/>
    </source>
</evidence>
<evidence type="ECO:0000313" key="1">
    <source>
        <dbReference type="EnsemblPlants" id="TuG1812G0100000388.01.T01.cds248812"/>
    </source>
</evidence>